<dbReference type="InterPro" id="IPR000866">
    <property type="entry name" value="AhpC/TSA"/>
</dbReference>
<dbReference type="PANTHER" id="PTHR42852:SF17">
    <property type="entry name" value="THIOREDOXIN-LIKE PROTEIN HI_1115"/>
    <property type="match status" value="1"/>
</dbReference>
<dbReference type="GO" id="GO:0016491">
    <property type="term" value="F:oxidoreductase activity"/>
    <property type="evidence" value="ECO:0007669"/>
    <property type="project" value="InterPro"/>
</dbReference>
<reference evidence="3" key="1">
    <citation type="submission" date="2021-02" db="EMBL/GenBank/DDBJ databases">
        <title>Natronoglycomyces albus gen. nov., sp. nov, a haloalkaliphilic actinobacterium from a soda solonchak soil.</title>
        <authorList>
            <person name="Sorokin D.Y."/>
            <person name="Khijniak T.V."/>
            <person name="Zakharycheva A.P."/>
            <person name="Boueva O.V."/>
            <person name="Ariskina E.V."/>
            <person name="Hahnke R.L."/>
            <person name="Bunk B."/>
            <person name="Sproer C."/>
            <person name="Schumann P."/>
            <person name="Evtushenko L.I."/>
            <person name="Kublanov I.V."/>
        </authorList>
    </citation>
    <scope>NUCLEOTIDE SEQUENCE</scope>
    <source>
        <strain evidence="3">DSM 106290</strain>
    </source>
</reference>
<dbReference type="RefSeq" id="WP_213171215.1">
    <property type="nucleotide sequence ID" value="NZ_CP070496.1"/>
</dbReference>
<dbReference type="GO" id="GO:0016209">
    <property type="term" value="F:antioxidant activity"/>
    <property type="evidence" value="ECO:0007669"/>
    <property type="project" value="InterPro"/>
</dbReference>
<gene>
    <name evidence="3" type="ORF">JQS30_15875</name>
</gene>
<evidence type="ECO:0000313" key="4">
    <source>
        <dbReference type="Proteomes" id="UP000662939"/>
    </source>
</evidence>
<evidence type="ECO:0000313" key="3">
    <source>
        <dbReference type="EMBL" id="QSB05213.1"/>
    </source>
</evidence>
<dbReference type="PANTHER" id="PTHR42852">
    <property type="entry name" value="THIOL:DISULFIDE INTERCHANGE PROTEIN DSBE"/>
    <property type="match status" value="1"/>
</dbReference>
<name>A0A895XNU4_9ACTN</name>
<dbReference type="PROSITE" id="PS51352">
    <property type="entry name" value="THIOREDOXIN_2"/>
    <property type="match status" value="1"/>
</dbReference>
<feature type="region of interest" description="Disordered" evidence="1">
    <location>
        <begin position="25"/>
        <end position="52"/>
    </location>
</feature>
<protein>
    <submittedName>
        <fullName evidence="3">Redoxin domain-containing protein</fullName>
    </submittedName>
</protein>
<dbReference type="Pfam" id="PF00578">
    <property type="entry name" value="AhpC-TSA"/>
    <property type="match status" value="1"/>
</dbReference>
<keyword evidence="4" id="KW-1185">Reference proteome</keyword>
<dbReference type="Gene3D" id="3.40.30.10">
    <property type="entry name" value="Glutaredoxin"/>
    <property type="match status" value="1"/>
</dbReference>
<dbReference type="InterPro" id="IPR050553">
    <property type="entry name" value="Thioredoxin_ResA/DsbE_sf"/>
</dbReference>
<dbReference type="Proteomes" id="UP000662939">
    <property type="component" value="Chromosome"/>
</dbReference>
<dbReference type="EMBL" id="CP070496">
    <property type="protein sequence ID" value="QSB05213.1"/>
    <property type="molecule type" value="Genomic_DNA"/>
</dbReference>
<evidence type="ECO:0000256" key="1">
    <source>
        <dbReference type="SAM" id="MobiDB-lite"/>
    </source>
</evidence>
<dbReference type="SUPFAM" id="SSF52833">
    <property type="entry name" value="Thioredoxin-like"/>
    <property type="match status" value="1"/>
</dbReference>
<feature type="compositionally biased region" description="Polar residues" evidence="1">
    <location>
        <begin position="42"/>
        <end position="52"/>
    </location>
</feature>
<feature type="domain" description="Thioredoxin" evidence="2">
    <location>
        <begin position="45"/>
        <end position="183"/>
    </location>
</feature>
<dbReference type="PROSITE" id="PS51257">
    <property type="entry name" value="PROKAR_LIPOPROTEIN"/>
    <property type="match status" value="1"/>
</dbReference>
<sequence length="183" mass="19094">MNRIGKLTLAALVGGALMLAGCGTGSEESNGDTATNDHADSNGDSGQGSISPNLRFTAETLAGEEFSGESLAGTPTVLWFWAEWCPKCIAQAPELNQQVSEYSDQVDFVGVSGLSQDVNGMEDFVENTGTDGFTHLADTEGEVWGIFGIFEQSIFVVLDAEGNVVVSSEGDPAALGGHLDDLL</sequence>
<dbReference type="KEGG" id="nav:JQS30_15875"/>
<dbReference type="InterPro" id="IPR036249">
    <property type="entry name" value="Thioredoxin-like_sf"/>
</dbReference>
<organism evidence="3 4">
    <name type="scientific">Natronoglycomyces albus</name>
    <dbReference type="NCBI Taxonomy" id="2811108"/>
    <lineage>
        <taxon>Bacteria</taxon>
        <taxon>Bacillati</taxon>
        <taxon>Actinomycetota</taxon>
        <taxon>Actinomycetes</taxon>
        <taxon>Glycomycetales</taxon>
        <taxon>Glycomycetaceae</taxon>
        <taxon>Natronoglycomyces</taxon>
    </lineage>
</organism>
<evidence type="ECO:0000259" key="2">
    <source>
        <dbReference type="PROSITE" id="PS51352"/>
    </source>
</evidence>
<dbReference type="InterPro" id="IPR013766">
    <property type="entry name" value="Thioredoxin_domain"/>
</dbReference>
<dbReference type="AlphaFoldDB" id="A0A895XNU4"/>
<proteinExistence type="predicted"/>
<accession>A0A895XNU4</accession>